<dbReference type="GO" id="GO:0009055">
    <property type="term" value="F:electron transfer activity"/>
    <property type="evidence" value="ECO:0007669"/>
    <property type="project" value="TreeGrafter"/>
</dbReference>
<dbReference type="Proteomes" id="UP000613743">
    <property type="component" value="Unassembled WGS sequence"/>
</dbReference>
<reference evidence="3" key="2">
    <citation type="submission" date="2020-09" db="EMBL/GenBank/DDBJ databases">
        <authorList>
            <person name="Sun Q."/>
            <person name="Ohkuma M."/>
        </authorList>
    </citation>
    <scope>NUCLEOTIDE SEQUENCE</scope>
    <source>
        <strain evidence="3">JCM 30804</strain>
    </source>
</reference>
<feature type="domain" description="Flavodoxin-like fold" evidence="2">
    <location>
        <begin position="2"/>
        <end position="170"/>
    </location>
</feature>
<name>A0A917N834_9GAMM</name>
<proteinExistence type="predicted"/>
<dbReference type="GO" id="GO:0003955">
    <property type="term" value="F:NAD(P)H dehydrogenase (quinone) activity"/>
    <property type="evidence" value="ECO:0007669"/>
    <property type="project" value="TreeGrafter"/>
</dbReference>
<dbReference type="Pfam" id="PF02525">
    <property type="entry name" value="Flavodoxin_2"/>
    <property type="match status" value="1"/>
</dbReference>
<reference evidence="3" key="1">
    <citation type="journal article" date="2014" name="Int. J. Syst. Evol. Microbiol.">
        <title>Complete genome sequence of Corynebacterium casei LMG S-19264T (=DSM 44701T), isolated from a smear-ripened cheese.</title>
        <authorList>
            <consortium name="US DOE Joint Genome Institute (JGI-PGF)"/>
            <person name="Walter F."/>
            <person name="Albersmeier A."/>
            <person name="Kalinowski J."/>
            <person name="Ruckert C."/>
        </authorList>
    </citation>
    <scope>NUCLEOTIDE SEQUENCE</scope>
    <source>
        <strain evidence="3">JCM 30804</strain>
    </source>
</reference>
<dbReference type="RefSeq" id="WP_188918570.1">
    <property type="nucleotide sequence ID" value="NZ_BMPZ01000002.1"/>
</dbReference>
<dbReference type="Gene3D" id="3.40.50.360">
    <property type="match status" value="1"/>
</dbReference>
<dbReference type="InterPro" id="IPR029039">
    <property type="entry name" value="Flavoprotein-like_sf"/>
</dbReference>
<protein>
    <submittedName>
        <fullName evidence="3">NAD(P)H oxidoreductase</fullName>
    </submittedName>
</protein>
<dbReference type="InterPro" id="IPR003680">
    <property type="entry name" value="Flavodoxin_fold"/>
</dbReference>
<accession>A0A917N834</accession>
<gene>
    <name evidence="3" type="ORF">GCM10009332_10370</name>
</gene>
<dbReference type="InterPro" id="IPR046980">
    <property type="entry name" value="KefG/KefF"/>
</dbReference>
<evidence type="ECO:0000313" key="4">
    <source>
        <dbReference type="Proteomes" id="UP000613743"/>
    </source>
</evidence>
<dbReference type="EMBL" id="BMPZ01000002">
    <property type="protein sequence ID" value="GGI74846.1"/>
    <property type="molecule type" value="Genomic_DNA"/>
</dbReference>
<evidence type="ECO:0000313" key="3">
    <source>
        <dbReference type="EMBL" id="GGI74846.1"/>
    </source>
</evidence>
<evidence type="ECO:0000256" key="1">
    <source>
        <dbReference type="ARBA" id="ARBA00023002"/>
    </source>
</evidence>
<sequence>MKKILINFAHPAKRRSKINAALRDAIADLDGVTVNDLYSQYPDFHIDVQREQCLCENHDVIVFQHPFYWYSTPAILKEWQDLVLEHGWAYGSAGKALEGKLVFQALTAGGDASTYQPQGFNEFTIAELTSPYRATAKLCNMHWLPPFAVMGVHRELADEKVQANAEDYRRLMMAIRDDRFDVSQAAQSPLLNHQLDNLIRRP</sequence>
<evidence type="ECO:0000259" key="2">
    <source>
        <dbReference type="Pfam" id="PF02525"/>
    </source>
</evidence>
<comment type="caution">
    <text evidence="3">The sequence shown here is derived from an EMBL/GenBank/DDBJ whole genome shotgun (WGS) entry which is preliminary data.</text>
</comment>
<dbReference type="PANTHER" id="PTHR47307">
    <property type="entry name" value="GLUTATHIONE-REGULATED POTASSIUM-EFFLUX SYSTEM ANCILLARY PROTEIN KEFG"/>
    <property type="match status" value="1"/>
</dbReference>
<dbReference type="PANTHER" id="PTHR47307:SF1">
    <property type="entry name" value="GLUTATHIONE-REGULATED POTASSIUM-EFFLUX SYSTEM ANCILLARY PROTEIN KEFG"/>
    <property type="match status" value="1"/>
</dbReference>
<dbReference type="AlphaFoldDB" id="A0A917N834"/>
<keyword evidence="1" id="KW-0560">Oxidoreductase</keyword>
<dbReference type="GO" id="GO:0010181">
    <property type="term" value="F:FMN binding"/>
    <property type="evidence" value="ECO:0007669"/>
    <property type="project" value="TreeGrafter"/>
</dbReference>
<dbReference type="SUPFAM" id="SSF52218">
    <property type="entry name" value="Flavoproteins"/>
    <property type="match status" value="1"/>
</dbReference>
<organism evidence="3 4">
    <name type="scientific">Shewanella gelidii</name>
    <dbReference type="NCBI Taxonomy" id="1642821"/>
    <lineage>
        <taxon>Bacteria</taxon>
        <taxon>Pseudomonadati</taxon>
        <taxon>Pseudomonadota</taxon>
        <taxon>Gammaproteobacteria</taxon>
        <taxon>Alteromonadales</taxon>
        <taxon>Shewanellaceae</taxon>
        <taxon>Shewanella</taxon>
    </lineage>
</organism>
<keyword evidence="4" id="KW-1185">Reference proteome</keyword>